<reference evidence="3" key="1">
    <citation type="submission" date="2018-05" db="EMBL/GenBank/DDBJ databases">
        <authorList>
            <person name="Lanie J.A."/>
            <person name="Ng W.-L."/>
            <person name="Kazmierczak K.M."/>
            <person name="Andrzejewski T.M."/>
            <person name="Davidsen T.M."/>
            <person name="Wayne K.J."/>
            <person name="Tettelin H."/>
            <person name="Glass J.I."/>
            <person name="Rusch D."/>
            <person name="Podicherti R."/>
            <person name="Tsui H.-C.T."/>
            <person name="Winkler M.E."/>
        </authorList>
    </citation>
    <scope>NUCLEOTIDE SEQUENCE</scope>
</reference>
<feature type="domain" description="Cytochrome C Planctomycete-type" evidence="2">
    <location>
        <begin position="44"/>
        <end position="103"/>
    </location>
</feature>
<dbReference type="PANTHER" id="PTHR35889:SF3">
    <property type="entry name" value="F-BOX DOMAIN-CONTAINING PROTEIN"/>
    <property type="match status" value="1"/>
</dbReference>
<dbReference type="EMBL" id="UINC01110624">
    <property type="protein sequence ID" value="SVC78252.1"/>
    <property type="molecule type" value="Genomic_DNA"/>
</dbReference>
<evidence type="ECO:0008006" key="4">
    <source>
        <dbReference type="Google" id="ProtNLM"/>
    </source>
</evidence>
<dbReference type="InterPro" id="IPR011429">
    <property type="entry name" value="Cyt_c_Planctomycete-type"/>
</dbReference>
<proteinExistence type="predicted"/>
<evidence type="ECO:0000259" key="2">
    <source>
        <dbReference type="Pfam" id="PF07635"/>
    </source>
</evidence>
<name>A0A382Q1H5_9ZZZZ</name>
<evidence type="ECO:0000259" key="1">
    <source>
        <dbReference type="Pfam" id="PF07583"/>
    </source>
</evidence>
<dbReference type="InterPro" id="IPR011444">
    <property type="entry name" value="DUF1549"/>
</dbReference>
<organism evidence="3">
    <name type="scientific">marine metagenome</name>
    <dbReference type="NCBI Taxonomy" id="408172"/>
    <lineage>
        <taxon>unclassified sequences</taxon>
        <taxon>metagenomes</taxon>
        <taxon>ecological metagenomes</taxon>
    </lineage>
</organism>
<feature type="non-terminal residue" evidence="3">
    <location>
        <position position="275"/>
    </location>
</feature>
<evidence type="ECO:0000313" key="3">
    <source>
        <dbReference type="EMBL" id="SVC78252.1"/>
    </source>
</evidence>
<dbReference type="Pfam" id="PF07635">
    <property type="entry name" value="PSCyt1"/>
    <property type="match status" value="1"/>
</dbReference>
<protein>
    <recommendedName>
        <fullName evidence="4">Cytochrome c domain-containing protein</fullName>
    </recommendedName>
</protein>
<sequence>MKIQSFLMIFLLVAGGVLAQEKPLTRAQVDFFEKKIRPVLVENCYKCHSAKSEKVKGELLLDTKASARKGGESGPAVVPRDLKKSLLIEAVRWTNDDLQMPPKKKLSVAQITALERWVQMGAPDPRAGGGVTAIKRDIDIEAGKKYWAFQPIKTTTPKLKNKSWARTDIDRHVLAGLEAKGLRPVADADKRTLIRRVYYDLTGLPPSPDNVAEFLSDNSPKALEKVVDRLLASSHFGERWGRHWLDVVRYAESNGMERNAAFPHAWRYRDYVIDS</sequence>
<dbReference type="Pfam" id="PF07583">
    <property type="entry name" value="PSCyt2"/>
    <property type="match status" value="1"/>
</dbReference>
<gene>
    <name evidence="3" type="ORF">METZ01_LOCUS331106</name>
</gene>
<feature type="domain" description="DUF1549" evidence="1">
    <location>
        <begin position="169"/>
        <end position="275"/>
    </location>
</feature>
<dbReference type="AlphaFoldDB" id="A0A382Q1H5"/>
<dbReference type="PANTHER" id="PTHR35889">
    <property type="entry name" value="CYCLOINULO-OLIGOSACCHARIDE FRUCTANOTRANSFERASE-RELATED"/>
    <property type="match status" value="1"/>
</dbReference>
<accession>A0A382Q1H5</accession>